<dbReference type="EMBL" id="JANBVN010000230">
    <property type="protein sequence ID" value="KAJ9131754.1"/>
    <property type="molecule type" value="Genomic_DNA"/>
</dbReference>
<dbReference type="AlphaFoldDB" id="A0AA38RAC2"/>
<dbReference type="InterPro" id="IPR005197">
    <property type="entry name" value="Glyco_hydro_71"/>
</dbReference>
<protein>
    <submittedName>
        <fullName evidence="2">Glycoside hydrolase family 71 protein</fullName>
    </submittedName>
</protein>
<organism evidence="2 3">
    <name type="scientific">Coniochaeta hoffmannii</name>
    <dbReference type="NCBI Taxonomy" id="91930"/>
    <lineage>
        <taxon>Eukaryota</taxon>
        <taxon>Fungi</taxon>
        <taxon>Dikarya</taxon>
        <taxon>Ascomycota</taxon>
        <taxon>Pezizomycotina</taxon>
        <taxon>Sordariomycetes</taxon>
        <taxon>Sordariomycetidae</taxon>
        <taxon>Coniochaetales</taxon>
        <taxon>Coniochaetaceae</taxon>
        <taxon>Coniochaeta</taxon>
    </lineage>
</organism>
<dbReference type="Gene3D" id="3.20.20.80">
    <property type="entry name" value="Glycosidases"/>
    <property type="match status" value="1"/>
</dbReference>
<keyword evidence="1" id="KW-0732">Signal</keyword>
<keyword evidence="3" id="KW-1185">Reference proteome</keyword>
<gene>
    <name evidence="2" type="ORF">NKR19_g9477</name>
</gene>
<dbReference type="Proteomes" id="UP001174691">
    <property type="component" value="Unassembled WGS sequence"/>
</dbReference>
<sequence length="473" mass="52283">MSVLLFARWLAKVFCHFMIGIVGSRISASDYDNDMKRAKAVGIDAFALNIGLDPYTDTQLGYAYESAEANNMKVFISFDFNWFSPSSDAAKVSQIIATYATKPSQLMIDGKAMVSSFAGDGLNTAAMRAAAEVPIFWAPNFSPELTPDSSSVDGALNWMAWPNNGANKAPRGGSNLTVADGDEKYLNWLAGKPYIAPVSPWFSTHFGPEVAYSKNWVFPGDTLWYDRWNEILILKPRFIEIITWNDYGESHYIAPLSSSHYDDGNSKWVNDMTHEGWMEMAKPFIAAYKAGSTTVGDFITDDELVYWYRPNPKDLDCDATDTTMVTASNASGNYFMGRPDGYDSTKDHVFVVSLLTAPGTVTITSGNNTQAFNAPAGASIFEVAMGLGQQKFAVTRDSHDVFSGTSLKDITESCICGLYNFNAYVGKLPGLAYRPLSEEGLASLTDGLHWRRSSSDICAYYYWRLRREADNDL</sequence>
<name>A0AA38RAC2_9PEZI</name>
<evidence type="ECO:0000313" key="2">
    <source>
        <dbReference type="EMBL" id="KAJ9131754.1"/>
    </source>
</evidence>
<feature type="chain" id="PRO_5041406965" evidence="1">
    <location>
        <begin position="16"/>
        <end position="473"/>
    </location>
</feature>
<dbReference type="GO" id="GO:0051118">
    <property type="term" value="F:glucan endo-1,3-alpha-glucosidase activity"/>
    <property type="evidence" value="ECO:0007669"/>
    <property type="project" value="InterPro"/>
</dbReference>
<accession>A0AA38RAC2</accession>
<keyword evidence="2" id="KW-0378">Hydrolase</keyword>
<proteinExistence type="predicted"/>
<reference evidence="2" key="1">
    <citation type="submission" date="2022-07" db="EMBL/GenBank/DDBJ databases">
        <title>Fungi with potential for degradation of polypropylene.</title>
        <authorList>
            <person name="Gostincar C."/>
        </authorList>
    </citation>
    <scope>NUCLEOTIDE SEQUENCE</scope>
    <source>
        <strain evidence="2">EXF-13287</strain>
    </source>
</reference>
<dbReference type="CDD" id="cd11577">
    <property type="entry name" value="GH71"/>
    <property type="match status" value="1"/>
</dbReference>
<evidence type="ECO:0000256" key="1">
    <source>
        <dbReference type="SAM" id="SignalP"/>
    </source>
</evidence>
<dbReference type="Pfam" id="PF03659">
    <property type="entry name" value="Glyco_hydro_71"/>
    <property type="match status" value="1"/>
</dbReference>
<evidence type="ECO:0000313" key="3">
    <source>
        <dbReference type="Proteomes" id="UP001174691"/>
    </source>
</evidence>
<feature type="signal peptide" evidence="1">
    <location>
        <begin position="1"/>
        <end position="15"/>
    </location>
</feature>
<comment type="caution">
    <text evidence="2">The sequence shown here is derived from an EMBL/GenBank/DDBJ whole genome shotgun (WGS) entry which is preliminary data.</text>
</comment>